<feature type="compositionally biased region" description="Polar residues" evidence="3">
    <location>
        <begin position="28"/>
        <end position="37"/>
    </location>
</feature>
<dbReference type="GO" id="GO:0003697">
    <property type="term" value="F:single-stranded DNA binding"/>
    <property type="evidence" value="ECO:0007669"/>
    <property type="project" value="InterPro"/>
</dbReference>
<evidence type="ECO:0000256" key="2">
    <source>
        <dbReference type="PROSITE-ProRule" id="PRU00252"/>
    </source>
</evidence>
<dbReference type="PROSITE" id="PS50935">
    <property type="entry name" value="SSB"/>
    <property type="match status" value="1"/>
</dbReference>
<proteinExistence type="predicted"/>
<name>A0AAV5KKJ3_9ROSI</name>
<dbReference type="Gene3D" id="2.40.50.140">
    <property type="entry name" value="Nucleic acid-binding proteins"/>
    <property type="match status" value="1"/>
</dbReference>
<dbReference type="InterPro" id="IPR012340">
    <property type="entry name" value="NA-bd_OB-fold"/>
</dbReference>
<reference evidence="4 5" key="1">
    <citation type="journal article" date="2021" name="Commun. Biol.">
        <title>The genome of Shorea leprosula (Dipterocarpaceae) highlights the ecological relevance of drought in aseasonal tropical rainforests.</title>
        <authorList>
            <person name="Ng K.K.S."/>
            <person name="Kobayashi M.J."/>
            <person name="Fawcett J.A."/>
            <person name="Hatakeyama M."/>
            <person name="Paape T."/>
            <person name="Ng C.H."/>
            <person name="Ang C.C."/>
            <person name="Tnah L.H."/>
            <person name="Lee C.T."/>
            <person name="Nishiyama T."/>
            <person name="Sese J."/>
            <person name="O'Brien M.J."/>
            <person name="Copetti D."/>
            <person name="Mohd Noor M.I."/>
            <person name="Ong R.C."/>
            <person name="Putra M."/>
            <person name="Sireger I.Z."/>
            <person name="Indrioko S."/>
            <person name="Kosugi Y."/>
            <person name="Izuno A."/>
            <person name="Isagi Y."/>
            <person name="Lee S.L."/>
            <person name="Shimizu K.K."/>
        </authorList>
    </citation>
    <scope>NUCLEOTIDE SEQUENCE [LARGE SCALE GENOMIC DNA]</scope>
    <source>
        <strain evidence="4">214</strain>
    </source>
</reference>
<comment type="caution">
    <text evidence="4">The sequence shown here is derived from an EMBL/GenBank/DDBJ whole genome shotgun (WGS) entry which is preliminary data.</text>
</comment>
<evidence type="ECO:0000313" key="5">
    <source>
        <dbReference type="Proteomes" id="UP001054252"/>
    </source>
</evidence>
<evidence type="ECO:0000313" key="4">
    <source>
        <dbReference type="EMBL" id="GKV25119.1"/>
    </source>
</evidence>
<evidence type="ECO:0000256" key="1">
    <source>
        <dbReference type="ARBA" id="ARBA00023125"/>
    </source>
</evidence>
<dbReference type="GO" id="GO:0006264">
    <property type="term" value="P:mitochondrial DNA replication"/>
    <property type="evidence" value="ECO:0007669"/>
    <property type="project" value="TreeGrafter"/>
</dbReference>
<accession>A0AAV5KKJ3</accession>
<dbReference type="SUPFAM" id="SSF50249">
    <property type="entry name" value="Nucleic acid-binding proteins"/>
    <property type="match status" value="1"/>
</dbReference>
<feature type="region of interest" description="Disordered" evidence="3">
    <location>
        <begin position="28"/>
        <end position="78"/>
    </location>
</feature>
<dbReference type="FunFam" id="2.40.50.140:FF:000160">
    <property type="entry name" value="single-stranded DNA-binding protein, mitochondrial"/>
    <property type="match status" value="1"/>
</dbReference>
<dbReference type="InterPro" id="IPR000424">
    <property type="entry name" value="Primosome_PriB/ssb"/>
</dbReference>
<dbReference type="Pfam" id="PF00436">
    <property type="entry name" value="SSB"/>
    <property type="match status" value="1"/>
</dbReference>
<dbReference type="PANTHER" id="PTHR10302">
    <property type="entry name" value="SINGLE-STRANDED DNA-BINDING PROTEIN"/>
    <property type="match status" value="1"/>
</dbReference>
<organism evidence="4 5">
    <name type="scientific">Rubroshorea leprosula</name>
    <dbReference type="NCBI Taxonomy" id="152421"/>
    <lineage>
        <taxon>Eukaryota</taxon>
        <taxon>Viridiplantae</taxon>
        <taxon>Streptophyta</taxon>
        <taxon>Embryophyta</taxon>
        <taxon>Tracheophyta</taxon>
        <taxon>Spermatophyta</taxon>
        <taxon>Magnoliopsida</taxon>
        <taxon>eudicotyledons</taxon>
        <taxon>Gunneridae</taxon>
        <taxon>Pentapetalae</taxon>
        <taxon>rosids</taxon>
        <taxon>malvids</taxon>
        <taxon>Malvales</taxon>
        <taxon>Dipterocarpaceae</taxon>
        <taxon>Rubroshorea</taxon>
    </lineage>
</organism>
<feature type="compositionally biased region" description="Low complexity" evidence="3">
    <location>
        <begin position="52"/>
        <end position="65"/>
    </location>
</feature>
<dbReference type="InterPro" id="IPR011344">
    <property type="entry name" value="ssDNA-bd"/>
</dbReference>
<dbReference type="PANTHER" id="PTHR10302:SF16">
    <property type="entry name" value="NUCLEIC ACID-BINDING, OB-FOLD-LIKE PROTEIN"/>
    <property type="match status" value="1"/>
</dbReference>
<dbReference type="AlphaFoldDB" id="A0AAV5KKJ3"/>
<keyword evidence="5" id="KW-1185">Reference proteome</keyword>
<gene>
    <name evidence="4" type="ORF">SLEP1_g34604</name>
</gene>
<sequence>MANSMATLSRRFYRHLLSNPRTAQCSIPFSTTLSSGGATDVDEVTLDEEAEPPQSQSSPPSASSENVKTGSGRPFKTQLENGLDTGIFKAILVGQVGNPPHQKKLKNGASLTFFTLGTGGVHNSRRPLQNEEPMEYANRCTVQWHRICVYPESLGQTVMKHLVPGSIVYLEGNLETKIFNDPITGLVRRFREVGVRKNGRLVLLDKNEDAKEAASSGNNAFGFY</sequence>
<keyword evidence="1 2" id="KW-0238">DNA-binding</keyword>
<evidence type="ECO:0008006" key="6">
    <source>
        <dbReference type="Google" id="ProtNLM"/>
    </source>
</evidence>
<dbReference type="GO" id="GO:0042645">
    <property type="term" value="C:mitochondrial nucleoid"/>
    <property type="evidence" value="ECO:0007669"/>
    <property type="project" value="TreeGrafter"/>
</dbReference>
<protein>
    <recommendedName>
        <fullName evidence="6">Single-stranded DNA-binding protein</fullName>
    </recommendedName>
</protein>
<evidence type="ECO:0000256" key="3">
    <source>
        <dbReference type="SAM" id="MobiDB-lite"/>
    </source>
</evidence>
<dbReference type="EMBL" id="BPVZ01000068">
    <property type="protein sequence ID" value="GKV25119.1"/>
    <property type="molecule type" value="Genomic_DNA"/>
</dbReference>
<dbReference type="Proteomes" id="UP001054252">
    <property type="component" value="Unassembled WGS sequence"/>
</dbReference>
<feature type="compositionally biased region" description="Acidic residues" evidence="3">
    <location>
        <begin position="40"/>
        <end position="51"/>
    </location>
</feature>